<sequence>MALHRIGRTLAALGLVAVMLGVSPGEAPFSVLQMNLCNSGWAGCYTGRSVAEAAAVIRASSPDVVTLNEICRDDAEALGRAVGAAYSFQPAIDRRIGRPILCRDGSPYGIGLLVRRPGARETSGATYPIQDPGGPEGRAWLCAAAARGFAACTTHLVSTNPFIALAQCRYFFTTVVAALRGPVVVGGDFNLGNLSTCRPPGDTAESDGGLQHVAIFGAAGPHRTRVIDMAGTTDHPALLVALRSTSVANPSTSR</sequence>
<dbReference type="RefSeq" id="WP_116069521.1">
    <property type="nucleotide sequence ID" value="NZ_BONB01000040.1"/>
</dbReference>
<dbReference type="InterPro" id="IPR005135">
    <property type="entry name" value="Endo/exonuclease/phosphatase"/>
</dbReference>
<name>A0A3D9ZWU4_9ACTN</name>
<evidence type="ECO:0000259" key="1">
    <source>
        <dbReference type="Pfam" id="PF03372"/>
    </source>
</evidence>
<dbReference type="AlphaFoldDB" id="A0A3D9ZWU4"/>
<dbReference type="Gene3D" id="3.60.10.10">
    <property type="entry name" value="Endonuclease/exonuclease/phosphatase"/>
    <property type="match status" value="1"/>
</dbReference>
<dbReference type="InterPro" id="IPR036691">
    <property type="entry name" value="Endo/exonu/phosph_ase_sf"/>
</dbReference>
<proteinExistence type="predicted"/>
<gene>
    <name evidence="2" type="ORF">DFJ67_4204</name>
</gene>
<protein>
    <recommendedName>
        <fullName evidence="1">Endonuclease/exonuclease/phosphatase domain-containing protein</fullName>
    </recommendedName>
</protein>
<dbReference type="SUPFAM" id="SSF56219">
    <property type="entry name" value="DNase I-like"/>
    <property type="match status" value="1"/>
</dbReference>
<accession>A0A3D9ZWU4</accession>
<dbReference type="Pfam" id="PF03372">
    <property type="entry name" value="Exo_endo_phos"/>
    <property type="match status" value="1"/>
</dbReference>
<feature type="domain" description="Endonuclease/exonuclease/phosphatase" evidence="1">
    <location>
        <begin position="51"/>
        <end position="191"/>
    </location>
</feature>
<dbReference type="Proteomes" id="UP000256913">
    <property type="component" value="Unassembled WGS sequence"/>
</dbReference>
<evidence type="ECO:0000313" key="3">
    <source>
        <dbReference type="Proteomes" id="UP000256913"/>
    </source>
</evidence>
<dbReference type="GO" id="GO:0003824">
    <property type="term" value="F:catalytic activity"/>
    <property type="evidence" value="ECO:0007669"/>
    <property type="project" value="InterPro"/>
</dbReference>
<organism evidence="2 3">
    <name type="scientific">Asanoa ferruginea</name>
    <dbReference type="NCBI Taxonomy" id="53367"/>
    <lineage>
        <taxon>Bacteria</taxon>
        <taxon>Bacillati</taxon>
        <taxon>Actinomycetota</taxon>
        <taxon>Actinomycetes</taxon>
        <taxon>Micromonosporales</taxon>
        <taxon>Micromonosporaceae</taxon>
        <taxon>Asanoa</taxon>
    </lineage>
</organism>
<dbReference type="OrthoDB" id="3357160at2"/>
<evidence type="ECO:0000313" key="2">
    <source>
        <dbReference type="EMBL" id="REF98190.1"/>
    </source>
</evidence>
<reference evidence="2 3" key="1">
    <citation type="submission" date="2018-08" db="EMBL/GenBank/DDBJ databases">
        <title>Sequencing the genomes of 1000 actinobacteria strains.</title>
        <authorList>
            <person name="Klenk H.-P."/>
        </authorList>
    </citation>
    <scope>NUCLEOTIDE SEQUENCE [LARGE SCALE GENOMIC DNA]</scope>
    <source>
        <strain evidence="2 3">DSM 44099</strain>
    </source>
</reference>
<keyword evidence="3" id="KW-1185">Reference proteome</keyword>
<dbReference type="EMBL" id="QUMQ01000001">
    <property type="protein sequence ID" value="REF98190.1"/>
    <property type="molecule type" value="Genomic_DNA"/>
</dbReference>
<comment type="caution">
    <text evidence="2">The sequence shown here is derived from an EMBL/GenBank/DDBJ whole genome shotgun (WGS) entry which is preliminary data.</text>
</comment>